<proteinExistence type="predicted"/>
<evidence type="ECO:0000313" key="3">
    <source>
        <dbReference type="Proteomes" id="UP001237737"/>
    </source>
</evidence>
<dbReference type="RefSeq" id="WP_306851108.1">
    <property type="nucleotide sequence ID" value="NZ_JAUSSK010000004.1"/>
</dbReference>
<comment type="caution">
    <text evidence="2">The sequence shown here is derived from an EMBL/GenBank/DDBJ whole genome shotgun (WGS) entry which is preliminary data.</text>
</comment>
<feature type="signal peptide" evidence="1">
    <location>
        <begin position="1"/>
        <end position="26"/>
    </location>
</feature>
<gene>
    <name evidence="2" type="ORF">J2T07_003192</name>
</gene>
<organism evidence="2 3">
    <name type="scientific">Luteibacter jiangsuensis</name>
    <dbReference type="NCBI Taxonomy" id="637577"/>
    <lineage>
        <taxon>Bacteria</taxon>
        <taxon>Pseudomonadati</taxon>
        <taxon>Pseudomonadota</taxon>
        <taxon>Gammaproteobacteria</taxon>
        <taxon>Lysobacterales</taxon>
        <taxon>Rhodanobacteraceae</taxon>
        <taxon>Luteibacter</taxon>
    </lineage>
</organism>
<reference evidence="2 3" key="1">
    <citation type="submission" date="2023-07" db="EMBL/GenBank/DDBJ databases">
        <title>Sorghum-associated microbial communities from plants grown in Nebraska, USA.</title>
        <authorList>
            <person name="Schachtman D."/>
        </authorList>
    </citation>
    <scope>NUCLEOTIDE SEQUENCE [LARGE SCALE GENOMIC DNA]</scope>
    <source>
        <strain evidence="2 3">CC60</strain>
    </source>
</reference>
<name>A0ABT9T2X4_9GAMM</name>
<keyword evidence="1" id="KW-0732">Signal</keyword>
<accession>A0ABT9T2X4</accession>
<feature type="chain" id="PRO_5045762746" evidence="1">
    <location>
        <begin position="27"/>
        <end position="150"/>
    </location>
</feature>
<evidence type="ECO:0000313" key="2">
    <source>
        <dbReference type="EMBL" id="MDQ0010986.1"/>
    </source>
</evidence>
<sequence length="150" mass="15712">MRIHARSLLASLITLSVALGTGAVQAQTSLSGLGQAWPNATDVSTSPNYHVYVFQRGSTHYVQVNDANGTVRGAFARTAYSLVGLPIGVDATRLATPDEPLPVPASTTGETVYDDGTVKLFVAPQADGTTQMMMVGSECKNPVECTTRGP</sequence>
<protein>
    <submittedName>
        <fullName evidence="2">Uncharacterized protein</fullName>
    </submittedName>
</protein>
<dbReference type="EMBL" id="JAUSSK010000004">
    <property type="protein sequence ID" value="MDQ0010986.1"/>
    <property type="molecule type" value="Genomic_DNA"/>
</dbReference>
<evidence type="ECO:0000256" key="1">
    <source>
        <dbReference type="SAM" id="SignalP"/>
    </source>
</evidence>
<dbReference type="Proteomes" id="UP001237737">
    <property type="component" value="Unassembled WGS sequence"/>
</dbReference>
<keyword evidence="3" id="KW-1185">Reference proteome</keyword>